<evidence type="ECO:0000259" key="12">
    <source>
        <dbReference type="PROSITE" id="PS51998"/>
    </source>
</evidence>
<dbReference type="PANTHER" id="PTHR45864">
    <property type="entry name" value="SLINGSHOT PROTEIN PHOSPHATASE HOMOLOG"/>
    <property type="match status" value="1"/>
</dbReference>
<accession>A0A6P8HXT0</accession>
<evidence type="ECO:0000256" key="5">
    <source>
        <dbReference type="ARBA" id="ARBA00022801"/>
    </source>
</evidence>
<dbReference type="GO" id="GO:0005856">
    <property type="term" value="C:cytoskeleton"/>
    <property type="evidence" value="ECO:0007669"/>
    <property type="project" value="UniProtKB-SubCell"/>
</dbReference>
<dbReference type="GO" id="GO:0030837">
    <property type="term" value="P:negative regulation of actin filament polymerization"/>
    <property type="evidence" value="ECO:0007669"/>
    <property type="project" value="InterPro"/>
</dbReference>
<feature type="compositionally biased region" description="Basic and acidic residues" evidence="9">
    <location>
        <begin position="967"/>
        <end position="976"/>
    </location>
</feature>
<gene>
    <name evidence="14" type="primary">LOC116294028</name>
</gene>
<feature type="region of interest" description="Disordered" evidence="9">
    <location>
        <begin position="744"/>
        <end position="779"/>
    </location>
</feature>
<dbReference type="OrthoDB" id="5967823at2759"/>
<evidence type="ECO:0000256" key="4">
    <source>
        <dbReference type="ARBA" id="ARBA00022490"/>
    </source>
</evidence>
<feature type="compositionally biased region" description="Low complexity" evidence="9">
    <location>
        <begin position="537"/>
        <end position="546"/>
    </location>
</feature>
<dbReference type="GO" id="GO:0003779">
    <property type="term" value="F:actin binding"/>
    <property type="evidence" value="ECO:0007669"/>
    <property type="project" value="InterPro"/>
</dbReference>
<feature type="compositionally biased region" description="Basic and acidic residues" evidence="9">
    <location>
        <begin position="1023"/>
        <end position="1035"/>
    </location>
</feature>
<feature type="domain" description="Tyrosine-protein phosphatase" evidence="10">
    <location>
        <begin position="297"/>
        <end position="438"/>
    </location>
</feature>
<feature type="compositionally biased region" description="Basic and acidic residues" evidence="9">
    <location>
        <begin position="1130"/>
        <end position="1141"/>
    </location>
</feature>
<evidence type="ECO:0000256" key="8">
    <source>
        <dbReference type="ARBA" id="ARBA00048336"/>
    </source>
</evidence>
<feature type="region of interest" description="Disordered" evidence="9">
    <location>
        <begin position="989"/>
        <end position="1087"/>
    </location>
</feature>
<feature type="compositionally biased region" description="Polar residues" evidence="9">
    <location>
        <begin position="1117"/>
        <end position="1129"/>
    </location>
</feature>
<feature type="compositionally biased region" description="Basic residues" evidence="9">
    <location>
        <begin position="572"/>
        <end position="583"/>
    </location>
</feature>
<evidence type="ECO:0000256" key="2">
    <source>
        <dbReference type="ARBA" id="ARBA00009580"/>
    </source>
</evidence>
<dbReference type="Pfam" id="PF23040">
    <property type="entry name" value="PH_SSH1-like_1st"/>
    <property type="match status" value="1"/>
</dbReference>
<feature type="region of interest" description="Disordered" evidence="9">
    <location>
        <begin position="1352"/>
        <end position="1385"/>
    </location>
</feature>
<feature type="compositionally biased region" description="Polar residues" evidence="9">
    <location>
        <begin position="1038"/>
        <end position="1047"/>
    </location>
</feature>
<dbReference type="InterPro" id="IPR000387">
    <property type="entry name" value="Tyr_Pase_dom"/>
</dbReference>
<keyword evidence="13" id="KW-1185">Reference proteome</keyword>
<evidence type="ECO:0000313" key="13">
    <source>
        <dbReference type="Proteomes" id="UP000515163"/>
    </source>
</evidence>
<feature type="compositionally biased region" description="Basic and acidic residues" evidence="9">
    <location>
        <begin position="1293"/>
        <end position="1309"/>
    </location>
</feature>
<dbReference type="Gene3D" id="1.10.10.60">
    <property type="entry name" value="Homeodomain-like"/>
    <property type="match status" value="1"/>
</dbReference>
<comment type="similarity">
    <text evidence="2">Belongs to the protein-tyrosine phosphatase family.</text>
</comment>
<feature type="compositionally biased region" description="Polar residues" evidence="9">
    <location>
        <begin position="8"/>
        <end position="19"/>
    </location>
</feature>
<feature type="compositionally biased region" description="Basic and acidic residues" evidence="9">
    <location>
        <begin position="686"/>
        <end position="699"/>
    </location>
</feature>
<feature type="region of interest" description="Disordered" evidence="9">
    <location>
        <begin position="569"/>
        <end position="608"/>
    </location>
</feature>
<reference evidence="14" key="1">
    <citation type="submission" date="2025-08" db="UniProtKB">
        <authorList>
            <consortium name="RefSeq"/>
        </authorList>
    </citation>
    <scope>IDENTIFICATION</scope>
    <source>
        <tissue evidence="14">Tentacle</tissue>
    </source>
</reference>
<evidence type="ECO:0000256" key="1">
    <source>
        <dbReference type="ARBA" id="ARBA00004245"/>
    </source>
</evidence>
<evidence type="ECO:0000259" key="10">
    <source>
        <dbReference type="PROSITE" id="PS50054"/>
    </source>
</evidence>
<feature type="domain" description="DEK-C" evidence="12">
    <location>
        <begin position="238"/>
        <end position="293"/>
    </location>
</feature>
<dbReference type="InterPro" id="IPR014876">
    <property type="entry name" value="DEK_C"/>
</dbReference>
<evidence type="ECO:0000313" key="14">
    <source>
        <dbReference type="RefSeq" id="XP_031557402.1"/>
    </source>
</evidence>
<comment type="catalytic activity">
    <reaction evidence="8">
        <text>O-phospho-L-threonyl-[protein] + H2O = L-threonyl-[protein] + phosphate</text>
        <dbReference type="Rhea" id="RHEA:47004"/>
        <dbReference type="Rhea" id="RHEA-COMP:11060"/>
        <dbReference type="Rhea" id="RHEA-COMP:11605"/>
        <dbReference type="ChEBI" id="CHEBI:15377"/>
        <dbReference type="ChEBI" id="CHEBI:30013"/>
        <dbReference type="ChEBI" id="CHEBI:43474"/>
        <dbReference type="ChEBI" id="CHEBI:61977"/>
        <dbReference type="EC" id="3.1.3.16"/>
    </reaction>
</comment>
<sequence>MSLVTVLRSPSSENTSICTDSELDEDVGDGSPRSRTSSFEGFFASKGSAFALPDGDFARKASKHGGEMQKHLQSMVNLLRDDDILRLVVKLEAKMPERVRYLTVVSSFNDDDIEESIAMGIDTDSKSGCTIGLVLPLLRDTMIEFDGDGGFCLCSNYRRHILKPVSVQTMWTAVQWVHRCGDNARKNNQFPSGQSHQWTTYYSSRISSEQSCIKEWLEMEDVDSVLFVPPTGTTPEQELMMKLIRHKLREVMMKVDLEDVTSRQIRKNLEEEMQMDLKEYKQYIDEEMLTILGQLDSASQIYDHVYLGSEWNASNLEELKQNGIGYILNISREIDNFFYGTFKYFNVRIYDEEESDLMSHWDKTYKFINEAKINESKVLVHCKMGMSRSASTVIAYGMKEFGTSLHDTMKFVKSKRACINPNAGFWKQLVTYEGILNSSKHRYNELFTSGRRRTNSADLEGRKGVKRRRHRRKNKSKTVTMGAKIDTEVITEDTGACTSERSVFSDEEADQDMSSPSSSGCEPSDDALKDWEKTNVCSNPSSPCNSRSEIPDFSKDELDDQIGGLVSAGKERKQKNSTLHRAHSVPSLISDASKTSEGEDVTEKEEGLHRCNSLREFLSGKVAALKKDYTSGSLGSVQKKHKKKSDSPEKKPEEEAVTEVIVEKTKLRSTLSDPTSSTSSDAINVKSEDETMKAEKEDVGSSPDQSHIVVHRDAHDVVKSGIVKRQSRNFEEGKVNLPWDLEETLIEPSAREDVEDAKMQENEPMKPEEQPVTEDEPPSGLVKMHAQKFQGNFSQEAKNSGSDCEEENESKIVSPDREIRVESLFPSNNPRKVVVLDANSTPIVPESKDSVESDRIRQEMLKARALFEQDVLKVNEDMLQEKMKRRSYLNKKSTEEVESQEKVDSVSTCENQECCSEVCEDVQDVDESSPNEDPRPGTVLKHLKAIKHKYGATVSTKSGVDEVEEDSPPKVKIEHESLGASKKVYVTQKSEDKVSYKVENPGKLETKSNENDPIDADLLLQKVNEDMKKEKEQRRTAAVSSDLSVFDTSGEDKSTLKDVTPEDEDAESLKEQDESETSEIPRPGIVKRSTDLLLGKVRLEEKLPAQAEVGVEDTTDADNTNPHTPTAETENLKAEDKKETDDVVDSSGIVSVKLRLKLMEEVIQGANERECHKQRTRSALAALEDKRERIESEQIKRESENAMKEREDSNLSAVEGDCSDSVAVAREKKTFFIVSDDGEDLTAKGNDEMTKDDLNAEESLVVGNVRLRTLLLEERIHSSNEDFSKSKPGVSVRRHESMPRSTRPVDRPVVRQRSLSDLNTGDKPSTSSGIVASTNRWSLDLRKDKNRIAKLIGNQDDELPDNDRDSEKFSDDMSEKSDKTDDCLSKPAVDIFELGDKDLELSKEVIQIPDLDNKDIV</sequence>
<proteinExistence type="inferred from homology"/>
<dbReference type="Pfam" id="PF00782">
    <property type="entry name" value="DSPc"/>
    <property type="match status" value="1"/>
</dbReference>
<dbReference type="KEGG" id="aten:116294028"/>
<dbReference type="Gene3D" id="3.90.190.10">
    <property type="entry name" value="Protein tyrosine phosphatase superfamily"/>
    <property type="match status" value="1"/>
</dbReference>
<name>A0A6P8HXT0_ACTTE</name>
<dbReference type="InterPro" id="IPR029021">
    <property type="entry name" value="Prot-tyrosine_phosphatase-like"/>
</dbReference>
<dbReference type="InterPro" id="IPR000340">
    <property type="entry name" value="Dual-sp_phosphatase_cat-dom"/>
</dbReference>
<feature type="compositionally biased region" description="Basic and acidic residues" evidence="9">
    <location>
        <begin position="645"/>
        <end position="654"/>
    </location>
</feature>
<keyword evidence="6" id="KW-0904">Protein phosphatase</keyword>
<evidence type="ECO:0000256" key="3">
    <source>
        <dbReference type="ARBA" id="ARBA00013081"/>
    </source>
</evidence>
<organism evidence="13 14">
    <name type="scientific">Actinia tenebrosa</name>
    <name type="common">Australian red waratah sea anemone</name>
    <dbReference type="NCBI Taxonomy" id="6105"/>
    <lineage>
        <taxon>Eukaryota</taxon>
        <taxon>Metazoa</taxon>
        <taxon>Cnidaria</taxon>
        <taxon>Anthozoa</taxon>
        <taxon>Hexacorallia</taxon>
        <taxon>Actiniaria</taxon>
        <taxon>Actiniidae</taxon>
        <taxon>Actinia</taxon>
    </lineage>
</organism>
<dbReference type="PANTHER" id="PTHR45864:SF2">
    <property type="entry name" value="PROTEIN PHOSPHATASE SLINGSHOT"/>
    <property type="match status" value="1"/>
</dbReference>
<feature type="region of interest" description="Disordered" evidence="9">
    <location>
        <begin position="1281"/>
        <end position="1331"/>
    </location>
</feature>
<dbReference type="EC" id="3.1.3.16" evidence="3"/>
<keyword evidence="5" id="KW-0378">Hydrolase</keyword>
<feature type="domain" description="Tyrosine specific protein phosphatases" evidence="11">
    <location>
        <begin position="365"/>
        <end position="416"/>
    </location>
</feature>
<feature type="region of interest" description="Disordered" evidence="9">
    <location>
        <begin position="454"/>
        <end position="479"/>
    </location>
</feature>
<feature type="region of interest" description="Disordered" evidence="9">
    <location>
        <begin position="1"/>
        <end position="34"/>
    </location>
</feature>
<feature type="region of interest" description="Disordered" evidence="9">
    <location>
        <begin position="629"/>
        <end position="711"/>
    </location>
</feature>
<dbReference type="FunFam" id="3.90.190.10:FF:000004">
    <property type="entry name" value="Protein phosphatase Slingshot homolog 2"/>
    <property type="match status" value="1"/>
</dbReference>
<dbReference type="InterPro" id="IPR016130">
    <property type="entry name" value="Tyr_Pase_AS"/>
</dbReference>
<dbReference type="InterPro" id="IPR043588">
    <property type="entry name" value="SSH-N"/>
</dbReference>
<dbReference type="SUPFAM" id="SSF52799">
    <property type="entry name" value="(Phosphotyrosine protein) phosphatases II"/>
    <property type="match status" value="1"/>
</dbReference>
<dbReference type="GO" id="GO:0004722">
    <property type="term" value="F:protein serine/threonine phosphatase activity"/>
    <property type="evidence" value="ECO:0007669"/>
    <property type="project" value="UniProtKB-EC"/>
</dbReference>
<feature type="region of interest" description="Disordered" evidence="9">
    <location>
        <begin position="794"/>
        <end position="815"/>
    </location>
</feature>
<evidence type="ECO:0000256" key="7">
    <source>
        <dbReference type="ARBA" id="ARBA00023212"/>
    </source>
</evidence>
<feature type="region of interest" description="Disordered" evidence="9">
    <location>
        <begin position="497"/>
        <end position="557"/>
    </location>
</feature>
<feature type="compositionally biased region" description="Low complexity" evidence="9">
    <location>
        <begin position="669"/>
        <end position="681"/>
    </location>
</feature>
<feature type="region of interest" description="Disordered" evidence="9">
    <location>
        <begin position="957"/>
        <end position="976"/>
    </location>
</feature>
<dbReference type="GeneID" id="116294028"/>
<dbReference type="PROSITE" id="PS50054">
    <property type="entry name" value="TYR_PHOSPHATASE_DUAL"/>
    <property type="match status" value="1"/>
</dbReference>
<feature type="compositionally biased region" description="Basic and acidic residues" evidence="9">
    <location>
        <begin position="1192"/>
        <end position="1209"/>
    </location>
</feature>
<dbReference type="SUPFAM" id="SSF109715">
    <property type="entry name" value="DEK C-terminal domain"/>
    <property type="match status" value="1"/>
</dbReference>
<dbReference type="Pfam" id="PF08766">
    <property type="entry name" value="DEK_C"/>
    <property type="match status" value="1"/>
</dbReference>
<protein>
    <recommendedName>
        <fullName evidence="3">protein-serine/threonine phosphatase</fullName>
        <ecNumber evidence="3">3.1.3.16</ecNumber>
    </recommendedName>
</protein>
<dbReference type="InParanoid" id="A0A6P8HXT0"/>
<dbReference type="SMART" id="SM00195">
    <property type="entry name" value="DSPc"/>
    <property type="match status" value="1"/>
</dbReference>
<feature type="region of interest" description="Disordered" evidence="9">
    <location>
        <begin position="1192"/>
        <end position="1213"/>
    </location>
</feature>
<feature type="compositionally biased region" description="Basic and acidic residues" evidence="9">
    <location>
        <begin position="989"/>
        <end position="1010"/>
    </location>
</feature>
<dbReference type="InterPro" id="IPR043587">
    <property type="entry name" value="Phosphatase_SSH-like"/>
</dbReference>
<dbReference type="PROSITE" id="PS51998">
    <property type="entry name" value="DEK_C"/>
    <property type="match status" value="1"/>
</dbReference>
<evidence type="ECO:0000256" key="9">
    <source>
        <dbReference type="SAM" id="MobiDB-lite"/>
    </source>
</evidence>
<comment type="subcellular location">
    <subcellularLocation>
        <location evidence="1">Cytoplasm</location>
        <location evidence="1">Cytoskeleton</location>
    </subcellularLocation>
</comment>
<feature type="compositionally biased region" description="Basic residues" evidence="9">
    <location>
        <begin position="464"/>
        <end position="476"/>
    </location>
</feature>
<feature type="compositionally biased region" description="Basic and acidic residues" evidence="9">
    <location>
        <begin position="1050"/>
        <end position="1060"/>
    </location>
</feature>
<dbReference type="PROSITE" id="PS50056">
    <property type="entry name" value="TYR_PHOSPHATASE_2"/>
    <property type="match status" value="1"/>
</dbReference>
<dbReference type="InterPro" id="IPR020422">
    <property type="entry name" value="TYR_PHOSPHATASE_DUAL_dom"/>
</dbReference>
<evidence type="ECO:0000256" key="6">
    <source>
        <dbReference type="ARBA" id="ARBA00022912"/>
    </source>
</evidence>
<feature type="compositionally biased region" description="Basic and acidic residues" evidence="9">
    <location>
        <begin position="1361"/>
        <end position="1384"/>
    </location>
</feature>
<keyword evidence="7" id="KW-0206">Cytoskeleton</keyword>
<feature type="compositionally biased region" description="Polar residues" evidence="9">
    <location>
        <begin position="1313"/>
        <end position="1331"/>
    </location>
</feature>
<feature type="compositionally biased region" description="Basic and acidic residues" evidence="9">
    <location>
        <begin position="749"/>
        <end position="769"/>
    </location>
</feature>
<dbReference type="Proteomes" id="UP000515163">
    <property type="component" value="Unplaced"/>
</dbReference>
<feature type="region of interest" description="Disordered" evidence="9">
    <location>
        <begin position="1101"/>
        <end position="1143"/>
    </location>
</feature>
<dbReference type="PROSITE" id="PS00383">
    <property type="entry name" value="TYR_PHOSPHATASE_1"/>
    <property type="match status" value="1"/>
</dbReference>
<keyword evidence="4" id="KW-0963">Cytoplasm</keyword>
<evidence type="ECO:0000259" key="11">
    <source>
        <dbReference type="PROSITE" id="PS50056"/>
    </source>
</evidence>
<dbReference type="RefSeq" id="XP_031557402.1">
    <property type="nucleotide sequence ID" value="XM_031701542.1"/>
</dbReference>
<dbReference type="FunCoup" id="A0A6P8HXT0">
    <property type="interactions" value="1049"/>
</dbReference>